<keyword evidence="3" id="KW-0788">Thiol protease</keyword>
<evidence type="ECO:0000256" key="1">
    <source>
        <dbReference type="ARBA" id="ARBA00022670"/>
    </source>
</evidence>
<keyword evidence="1 5" id="KW-0645">Protease</keyword>
<dbReference type="Proteomes" id="UP001556220">
    <property type="component" value="Unassembled WGS sequence"/>
</dbReference>
<sequence>MAKREIRAYKQSGDARWYAGEVKSHLVGVGASKREDFEATDTSNGVCFGLSIWWIIKSANHVDFWSWMSGPGQQVADIKAMFRAQRGEHDFTRFDEADKKIRADTGMAKQCKVLMNQGTEFKHSGYYYISLRGQFGNSADASGHAIAAHINPNGVCRYFDPNVGEYETDTLQETLVELSQLVRGYSIRDLKIYWCCWA</sequence>
<keyword evidence="6" id="KW-1185">Reference proteome</keyword>
<proteinExistence type="predicted"/>
<dbReference type="GO" id="GO:0008233">
    <property type="term" value="F:peptidase activity"/>
    <property type="evidence" value="ECO:0007669"/>
    <property type="project" value="UniProtKB-KW"/>
</dbReference>
<name>A0ABV3QCE3_9GAMM</name>
<dbReference type="Pfam" id="PF03543">
    <property type="entry name" value="Peptidase_C58"/>
    <property type="match status" value="1"/>
</dbReference>
<dbReference type="GO" id="GO:0006508">
    <property type="term" value="P:proteolysis"/>
    <property type="evidence" value="ECO:0007669"/>
    <property type="project" value="UniProtKB-KW"/>
</dbReference>
<evidence type="ECO:0000256" key="3">
    <source>
        <dbReference type="ARBA" id="ARBA00022807"/>
    </source>
</evidence>
<accession>A0ABV3QCE3</accession>
<reference evidence="5 6" key="1">
    <citation type="submission" date="2024-06" db="EMBL/GenBank/DDBJ databases">
        <authorList>
            <person name="Woo H."/>
        </authorList>
    </citation>
    <scope>NUCLEOTIDE SEQUENCE [LARGE SCALE GENOMIC DNA]</scope>
    <source>
        <strain evidence="5 6">Si-c</strain>
    </source>
</reference>
<dbReference type="Gene3D" id="3.90.70.20">
    <property type="match status" value="1"/>
</dbReference>
<evidence type="ECO:0000256" key="2">
    <source>
        <dbReference type="ARBA" id="ARBA00022801"/>
    </source>
</evidence>
<protein>
    <submittedName>
        <fullName evidence="5">YopT-type cysteine protease domain-containing protein</fullName>
    </submittedName>
</protein>
<comment type="caution">
    <text evidence="5">The sequence shown here is derived from an EMBL/GenBank/DDBJ whole genome shotgun (WGS) entry which is preliminary data.</text>
</comment>
<dbReference type="InterPro" id="IPR006473">
    <property type="entry name" value="Peptidase_C58_Yopt"/>
</dbReference>
<dbReference type="SUPFAM" id="SSF54001">
    <property type="entry name" value="Cysteine proteinases"/>
    <property type="match status" value="1"/>
</dbReference>
<evidence type="ECO:0000259" key="4">
    <source>
        <dbReference type="Pfam" id="PF03543"/>
    </source>
</evidence>
<dbReference type="InterPro" id="IPR038765">
    <property type="entry name" value="Papain-like_cys_pep_sf"/>
</dbReference>
<dbReference type="RefSeq" id="WP_367853523.1">
    <property type="nucleotide sequence ID" value="NZ_JBFOHK010000001.1"/>
</dbReference>
<keyword evidence="2" id="KW-0378">Hydrolase</keyword>
<evidence type="ECO:0000313" key="5">
    <source>
        <dbReference type="EMBL" id="MEW9571485.1"/>
    </source>
</evidence>
<feature type="domain" description="Peptidase C58 YopT-type" evidence="4">
    <location>
        <begin position="106"/>
        <end position="171"/>
    </location>
</feature>
<evidence type="ECO:0000313" key="6">
    <source>
        <dbReference type="Proteomes" id="UP001556220"/>
    </source>
</evidence>
<organism evidence="5 6">
    <name type="scientific">Rhodanobacter lycopersici</name>
    <dbReference type="NCBI Taxonomy" id="3162487"/>
    <lineage>
        <taxon>Bacteria</taxon>
        <taxon>Pseudomonadati</taxon>
        <taxon>Pseudomonadota</taxon>
        <taxon>Gammaproteobacteria</taxon>
        <taxon>Lysobacterales</taxon>
        <taxon>Rhodanobacteraceae</taxon>
        <taxon>Rhodanobacter</taxon>
    </lineage>
</organism>
<gene>
    <name evidence="5" type="ORF">ABQJ54_06965</name>
</gene>
<dbReference type="EMBL" id="JBFOHK010000001">
    <property type="protein sequence ID" value="MEW9571485.1"/>
    <property type="molecule type" value="Genomic_DNA"/>
</dbReference>